<proteinExistence type="inferred from homology"/>
<sequence>MDDDEPAIEAKDLVNSYVVALEDEGDECCVVEDAETPMVLDDGNRFDTVNVELFQCLNGMVEEPALGMGFTSEDDDYDPNNSFSETLSSPVMGLDAPVIVFTEDGNTVGKMIMQASGPAFYHAIQVDEEDRPSSVFWVDTRSRIAYDYLSDVVAFDTTYQANQCMMPFAPFTGMNTAQKSGSVNSLFDGYVNARATLQDFAEQYVRALDDRYEKEAKSELETLGGDDGGTTTDELAKFDEEQKVYFVTLSISEEIASCSCKMFQDDAILYVLSCLDVPSNSHRGKNLQYNVLYEEEIKCMVEGLASDHGFKVALNTLGEARIKIYGSKKNAISAQKLETGPVKVSRMRT</sequence>
<dbReference type="AlphaFoldDB" id="A0A8X8C6K0"/>
<dbReference type="PANTHER" id="PTHR31669">
    <property type="entry name" value="PROTEIN FAR1-RELATED SEQUENCE 10-RELATED"/>
    <property type="match status" value="1"/>
</dbReference>
<evidence type="ECO:0000313" key="2">
    <source>
        <dbReference type="EMBL" id="KAG6742940.1"/>
    </source>
</evidence>
<gene>
    <name evidence="2" type="ORF">POTOM_053884</name>
</gene>
<comment type="caution">
    <text evidence="2">The sequence shown here is derived from an EMBL/GenBank/DDBJ whole genome shotgun (WGS) entry which is preliminary data.</text>
</comment>
<dbReference type="EMBL" id="JAAWWB010000033">
    <property type="protein sequence ID" value="KAG6742940.1"/>
    <property type="molecule type" value="Genomic_DNA"/>
</dbReference>
<comment type="similarity">
    <text evidence="1">Belongs to the FHY3/FAR1 family.</text>
</comment>
<reference evidence="2" key="1">
    <citation type="journal article" date="2020" name="bioRxiv">
        <title>Hybrid origin of Populus tomentosa Carr. identified through genome sequencing and phylogenomic analysis.</title>
        <authorList>
            <person name="An X."/>
            <person name="Gao K."/>
            <person name="Chen Z."/>
            <person name="Li J."/>
            <person name="Yang X."/>
            <person name="Yang X."/>
            <person name="Zhou J."/>
            <person name="Guo T."/>
            <person name="Zhao T."/>
            <person name="Huang S."/>
            <person name="Miao D."/>
            <person name="Khan W.U."/>
            <person name="Rao P."/>
            <person name="Ye M."/>
            <person name="Lei B."/>
            <person name="Liao W."/>
            <person name="Wang J."/>
            <person name="Ji L."/>
            <person name="Li Y."/>
            <person name="Guo B."/>
            <person name="Mustafa N.S."/>
            <person name="Li S."/>
            <person name="Yun Q."/>
            <person name="Keller S.R."/>
            <person name="Mao J."/>
            <person name="Zhang R."/>
            <person name="Strauss S.H."/>
        </authorList>
    </citation>
    <scope>NUCLEOTIDE SEQUENCE</scope>
    <source>
        <strain evidence="2">GM15</strain>
        <tissue evidence="2">Leaf</tissue>
    </source>
</reference>
<dbReference type="GO" id="GO:0005634">
    <property type="term" value="C:nucleus"/>
    <property type="evidence" value="ECO:0007669"/>
    <property type="project" value="UniProtKB-SubCell"/>
</dbReference>
<dbReference type="OrthoDB" id="1748033at2759"/>
<dbReference type="GO" id="GO:0008270">
    <property type="term" value="F:zinc ion binding"/>
    <property type="evidence" value="ECO:0007669"/>
    <property type="project" value="UniProtKB-UniRule"/>
</dbReference>
<keyword evidence="3" id="KW-1185">Reference proteome</keyword>
<dbReference type="PANTHER" id="PTHR31669:SF157">
    <property type="entry name" value="PROTEIN FAR1-RELATED SEQUENCE"/>
    <property type="match status" value="1"/>
</dbReference>
<keyword evidence="1" id="KW-0539">Nucleus</keyword>
<name>A0A8X8C6K0_POPTO</name>
<evidence type="ECO:0000313" key="3">
    <source>
        <dbReference type="Proteomes" id="UP000886885"/>
    </source>
</evidence>
<dbReference type="GO" id="GO:0006355">
    <property type="term" value="P:regulation of DNA-templated transcription"/>
    <property type="evidence" value="ECO:0007669"/>
    <property type="project" value="UniProtKB-UniRule"/>
</dbReference>
<keyword evidence="1" id="KW-0862">Zinc</keyword>
<keyword evidence="1" id="KW-0863">Zinc-finger</keyword>
<protein>
    <recommendedName>
        <fullName evidence="1">Protein FAR1-RELATED SEQUENCE</fullName>
    </recommendedName>
</protein>
<comment type="function">
    <text evidence="1">Putative transcription activator involved in regulating light control of development.</text>
</comment>
<accession>A0A8X8C6K0</accession>
<dbReference type="InterPro" id="IPR031052">
    <property type="entry name" value="FHY3/FAR1"/>
</dbReference>
<dbReference type="Proteomes" id="UP000886885">
    <property type="component" value="Chromosome 17A"/>
</dbReference>
<organism evidence="2 3">
    <name type="scientific">Populus tomentosa</name>
    <name type="common">Chinese white poplar</name>
    <dbReference type="NCBI Taxonomy" id="118781"/>
    <lineage>
        <taxon>Eukaryota</taxon>
        <taxon>Viridiplantae</taxon>
        <taxon>Streptophyta</taxon>
        <taxon>Embryophyta</taxon>
        <taxon>Tracheophyta</taxon>
        <taxon>Spermatophyta</taxon>
        <taxon>Magnoliopsida</taxon>
        <taxon>eudicotyledons</taxon>
        <taxon>Gunneridae</taxon>
        <taxon>Pentapetalae</taxon>
        <taxon>rosids</taxon>
        <taxon>fabids</taxon>
        <taxon>Malpighiales</taxon>
        <taxon>Salicaceae</taxon>
        <taxon>Saliceae</taxon>
        <taxon>Populus</taxon>
    </lineage>
</organism>
<evidence type="ECO:0000256" key="1">
    <source>
        <dbReference type="RuleBase" id="RU367018"/>
    </source>
</evidence>
<comment type="subcellular location">
    <subcellularLocation>
        <location evidence="1">Nucleus</location>
    </subcellularLocation>
</comment>
<keyword evidence="1" id="KW-0479">Metal-binding</keyword>